<dbReference type="InterPro" id="IPR031311">
    <property type="entry name" value="CHIT_BIND_RR_consensus"/>
</dbReference>
<evidence type="ECO:0000313" key="5">
    <source>
        <dbReference type="Proteomes" id="UP000694843"/>
    </source>
</evidence>
<feature type="compositionally biased region" description="Basic and acidic residues" evidence="3">
    <location>
        <begin position="113"/>
        <end position="138"/>
    </location>
</feature>
<dbReference type="RefSeq" id="XP_018025034.1">
    <property type="nucleotide sequence ID" value="XM_018169545.2"/>
</dbReference>
<evidence type="ECO:0000256" key="2">
    <source>
        <dbReference type="PROSITE-ProRule" id="PRU00497"/>
    </source>
</evidence>
<proteinExistence type="predicted"/>
<dbReference type="AlphaFoldDB" id="A0A8B7PFW6"/>
<dbReference type="GO" id="GO:0062129">
    <property type="term" value="C:chitin-based extracellular matrix"/>
    <property type="evidence" value="ECO:0007669"/>
    <property type="project" value="TreeGrafter"/>
</dbReference>
<keyword evidence="1 2" id="KW-0193">Cuticle</keyword>
<dbReference type="PROSITE" id="PS51155">
    <property type="entry name" value="CHIT_BIND_RR_2"/>
    <property type="match status" value="1"/>
</dbReference>
<feature type="signal peptide" evidence="4">
    <location>
        <begin position="1"/>
        <end position="18"/>
    </location>
</feature>
<dbReference type="KEGG" id="hazt:108680665"/>
<feature type="chain" id="PRO_5034372461" evidence="4">
    <location>
        <begin position="19"/>
        <end position="138"/>
    </location>
</feature>
<evidence type="ECO:0000256" key="3">
    <source>
        <dbReference type="SAM" id="MobiDB-lite"/>
    </source>
</evidence>
<accession>A0A8B7PFW6</accession>
<dbReference type="GO" id="GO:0008010">
    <property type="term" value="F:structural constituent of chitin-based larval cuticle"/>
    <property type="evidence" value="ECO:0007669"/>
    <property type="project" value="TreeGrafter"/>
</dbReference>
<feature type="region of interest" description="Disordered" evidence="3">
    <location>
        <begin position="104"/>
        <end position="138"/>
    </location>
</feature>
<dbReference type="Proteomes" id="UP000694843">
    <property type="component" value="Unplaced"/>
</dbReference>
<reference evidence="6" key="1">
    <citation type="submission" date="2025-08" db="UniProtKB">
        <authorList>
            <consortium name="RefSeq"/>
        </authorList>
    </citation>
    <scope>IDENTIFICATION</scope>
    <source>
        <tissue evidence="6">Whole organism</tissue>
    </source>
</reference>
<evidence type="ECO:0000313" key="6">
    <source>
        <dbReference type="RefSeq" id="XP_018025034.1"/>
    </source>
</evidence>
<evidence type="ECO:0000256" key="1">
    <source>
        <dbReference type="ARBA" id="ARBA00022460"/>
    </source>
</evidence>
<dbReference type="Pfam" id="PF00379">
    <property type="entry name" value="Chitin_bind_4"/>
    <property type="match status" value="1"/>
</dbReference>
<dbReference type="PANTHER" id="PTHR10380">
    <property type="entry name" value="CUTICLE PROTEIN"/>
    <property type="match status" value="1"/>
</dbReference>
<gene>
    <name evidence="6" type="primary">LOC108680665</name>
</gene>
<sequence>MKMLLVAVLAGIVCSSVADQKPVIPAHFRIIEDNRIYPENGIFSFDFKTENGIVREEAGNEHLVRTGIISYPMPNGETFFLKFVADATGYKVESPFLPQVPAFPHPIPPHSLRQIERAERERAEAARRRAEQSGEYRN</sequence>
<dbReference type="InterPro" id="IPR000618">
    <property type="entry name" value="Insect_cuticle"/>
</dbReference>
<evidence type="ECO:0000256" key="4">
    <source>
        <dbReference type="SAM" id="SignalP"/>
    </source>
</evidence>
<organism evidence="5 6">
    <name type="scientific">Hyalella azteca</name>
    <name type="common">Amphipod</name>
    <dbReference type="NCBI Taxonomy" id="294128"/>
    <lineage>
        <taxon>Eukaryota</taxon>
        <taxon>Metazoa</taxon>
        <taxon>Ecdysozoa</taxon>
        <taxon>Arthropoda</taxon>
        <taxon>Crustacea</taxon>
        <taxon>Multicrustacea</taxon>
        <taxon>Malacostraca</taxon>
        <taxon>Eumalacostraca</taxon>
        <taxon>Peracarida</taxon>
        <taxon>Amphipoda</taxon>
        <taxon>Senticaudata</taxon>
        <taxon>Talitrida</taxon>
        <taxon>Talitroidea</taxon>
        <taxon>Hyalellidae</taxon>
        <taxon>Hyalella</taxon>
    </lineage>
</organism>
<dbReference type="InterPro" id="IPR050468">
    <property type="entry name" value="Cuticle_Struct_Prot"/>
</dbReference>
<keyword evidence="4" id="KW-0732">Signal</keyword>
<dbReference type="PANTHER" id="PTHR10380:SF173">
    <property type="entry name" value="CUTICULAR PROTEIN 47EF, ISOFORM C-RELATED"/>
    <property type="match status" value="1"/>
</dbReference>
<dbReference type="GeneID" id="108680665"/>
<dbReference type="OrthoDB" id="6356047at2759"/>
<dbReference type="PROSITE" id="PS00233">
    <property type="entry name" value="CHIT_BIND_RR_1"/>
    <property type="match status" value="1"/>
</dbReference>
<dbReference type="OMA" id="ISHGTHA"/>
<keyword evidence="5" id="KW-1185">Reference proteome</keyword>
<name>A0A8B7PFW6_HYAAZ</name>
<protein>
    <submittedName>
        <fullName evidence="6">Cuticle protein AM1199-like</fullName>
    </submittedName>
</protein>